<dbReference type="PANTHER" id="PTHR20275">
    <property type="entry name" value="NAD KINASE"/>
    <property type="match status" value="1"/>
</dbReference>
<dbReference type="InterPro" id="IPR017437">
    <property type="entry name" value="ATP-NAD_kinase_PpnK-typ_C"/>
</dbReference>
<evidence type="ECO:0000256" key="4">
    <source>
        <dbReference type="ARBA" id="ARBA00022840"/>
    </source>
</evidence>
<comment type="cofactor">
    <cofactor evidence="8">
        <name>a divalent metal cation</name>
        <dbReference type="ChEBI" id="CHEBI:60240"/>
    </cofactor>
</comment>
<dbReference type="Gene3D" id="3.40.50.10330">
    <property type="entry name" value="Probable inorganic polyphosphate/atp-NAD kinase, domain 1"/>
    <property type="match status" value="1"/>
</dbReference>
<dbReference type="InterPro" id="IPR016064">
    <property type="entry name" value="NAD/diacylglycerol_kinase_sf"/>
</dbReference>
<dbReference type="GO" id="GO:0005737">
    <property type="term" value="C:cytoplasm"/>
    <property type="evidence" value="ECO:0007669"/>
    <property type="project" value="UniProtKB-SubCell"/>
</dbReference>
<dbReference type="AlphaFoldDB" id="A0A9D9DL35"/>
<dbReference type="GO" id="GO:0005524">
    <property type="term" value="F:ATP binding"/>
    <property type="evidence" value="ECO:0007669"/>
    <property type="project" value="UniProtKB-KW"/>
</dbReference>
<evidence type="ECO:0000256" key="2">
    <source>
        <dbReference type="ARBA" id="ARBA00022741"/>
    </source>
</evidence>
<dbReference type="Pfam" id="PF01513">
    <property type="entry name" value="NAD_kinase"/>
    <property type="match status" value="1"/>
</dbReference>
<evidence type="ECO:0000256" key="5">
    <source>
        <dbReference type="ARBA" id="ARBA00022857"/>
    </source>
</evidence>
<keyword evidence="2 8" id="KW-0547">Nucleotide-binding</keyword>
<keyword evidence="8" id="KW-0963">Cytoplasm</keyword>
<name>A0A9D9DL35_9BACL</name>
<comment type="caution">
    <text evidence="8">Lacks conserved residue(s) required for the propagation of feature annotation.</text>
</comment>
<dbReference type="Gene3D" id="2.60.200.30">
    <property type="entry name" value="Probable inorganic polyphosphate/atp-NAD kinase, domain 2"/>
    <property type="match status" value="1"/>
</dbReference>
<dbReference type="Proteomes" id="UP000823613">
    <property type="component" value="Unassembled WGS sequence"/>
</dbReference>
<feature type="binding site" evidence="8">
    <location>
        <begin position="45"/>
        <end position="46"/>
    </location>
    <ligand>
        <name>NAD(+)</name>
        <dbReference type="ChEBI" id="CHEBI:57540"/>
    </ligand>
</feature>
<feature type="active site" description="Proton acceptor" evidence="8">
    <location>
        <position position="45"/>
    </location>
</feature>
<dbReference type="GO" id="GO:0003951">
    <property type="term" value="F:NAD+ kinase activity"/>
    <property type="evidence" value="ECO:0007669"/>
    <property type="project" value="UniProtKB-UniRule"/>
</dbReference>
<dbReference type="PANTHER" id="PTHR20275:SF0">
    <property type="entry name" value="NAD KINASE"/>
    <property type="match status" value="1"/>
</dbReference>
<comment type="subcellular location">
    <subcellularLocation>
        <location evidence="8">Cytoplasm</location>
    </subcellularLocation>
</comment>
<keyword evidence="3 8" id="KW-0418">Kinase</keyword>
<comment type="function">
    <text evidence="8">Involved in the regulation of the intracellular balance of NAD and NADP, and is a key enzyme in the biosynthesis of NADP. Catalyzes specifically the phosphorylation on 2'-hydroxyl of the adenosine moiety of NAD to yield NADP.</text>
</comment>
<dbReference type="Pfam" id="PF20143">
    <property type="entry name" value="NAD_kinase_C"/>
    <property type="match status" value="1"/>
</dbReference>
<feature type="binding site" evidence="8">
    <location>
        <position position="151"/>
    </location>
    <ligand>
        <name>NAD(+)</name>
        <dbReference type="ChEBI" id="CHEBI:57540"/>
    </ligand>
</feature>
<keyword evidence="1 8" id="KW-0808">Transferase</keyword>
<evidence type="ECO:0000256" key="3">
    <source>
        <dbReference type="ARBA" id="ARBA00022777"/>
    </source>
</evidence>
<evidence type="ECO:0000256" key="1">
    <source>
        <dbReference type="ARBA" id="ARBA00022679"/>
    </source>
</evidence>
<evidence type="ECO:0000256" key="6">
    <source>
        <dbReference type="ARBA" id="ARBA00023027"/>
    </source>
</evidence>
<sequence length="259" mass="29665">MRFYITSKSTPKCLKLKDELIDILMENGFEIDEDNPEIVFSLGGDGTFLRTIHSYGNVNPLFIGFNEGKLGFLCEFTLDNFKDVIEKLINQNYLEKEVRLLRCRFSDKSFYALNEIRIEAINGNSLNFNVSINDDYLEKPNADGICFSTSLGSSGITRGLRGALVSSNLEIIEMCEKTPINNRIYSSLNSPLILDKDSVILLDDFSSSTFNIFYDNYYYLVNNFNGEIEITLSNKTIRILKNEETSYINRLNDSFIREN</sequence>
<organism evidence="9 10">
    <name type="scientific">Candidatus Onthovivens merdipullorum</name>
    <dbReference type="NCBI Taxonomy" id="2840889"/>
    <lineage>
        <taxon>Bacteria</taxon>
        <taxon>Bacillati</taxon>
        <taxon>Bacillota</taxon>
        <taxon>Bacilli</taxon>
        <taxon>Bacillales</taxon>
        <taxon>Candidatus Onthovivens</taxon>
    </lineage>
</organism>
<accession>A0A9D9DL35</accession>
<gene>
    <name evidence="8" type="primary">nadK</name>
    <name evidence="9" type="ORF">IAC58_05950</name>
</gene>
<evidence type="ECO:0000256" key="7">
    <source>
        <dbReference type="ARBA" id="ARBA00047925"/>
    </source>
</evidence>
<keyword evidence="5 8" id="KW-0521">NADP</keyword>
<dbReference type="GO" id="GO:0006741">
    <property type="term" value="P:NADP+ biosynthetic process"/>
    <property type="evidence" value="ECO:0007669"/>
    <property type="project" value="UniProtKB-UniRule"/>
</dbReference>
<dbReference type="SUPFAM" id="SSF111331">
    <property type="entry name" value="NAD kinase/diacylglycerol kinase-like"/>
    <property type="match status" value="1"/>
</dbReference>
<dbReference type="EMBL" id="JADIMY010000117">
    <property type="protein sequence ID" value="MBO8428065.1"/>
    <property type="molecule type" value="Genomic_DNA"/>
</dbReference>
<dbReference type="GO" id="GO:0019674">
    <property type="term" value="P:NAD+ metabolic process"/>
    <property type="evidence" value="ECO:0007669"/>
    <property type="project" value="InterPro"/>
</dbReference>
<dbReference type="EC" id="2.7.1.23" evidence="8"/>
<feature type="binding site" evidence="8">
    <location>
        <begin position="114"/>
        <end position="115"/>
    </location>
    <ligand>
        <name>NAD(+)</name>
        <dbReference type="ChEBI" id="CHEBI:57540"/>
    </ligand>
</feature>
<feature type="binding site" evidence="8">
    <location>
        <position position="143"/>
    </location>
    <ligand>
        <name>NAD(+)</name>
        <dbReference type="ChEBI" id="CHEBI:57540"/>
    </ligand>
</feature>
<evidence type="ECO:0000256" key="8">
    <source>
        <dbReference type="HAMAP-Rule" id="MF_00361"/>
    </source>
</evidence>
<keyword evidence="6 8" id="KW-0520">NAD</keyword>
<proteinExistence type="inferred from homology"/>
<reference evidence="9" key="1">
    <citation type="submission" date="2020-10" db="EMBL/GenBank/DDBJ databases">
        <authorList>
            <person name="Gilroy R."/>
        </authorList>
    </citation>
    <scope>NUCLEOTIDE SEQUENCE</scope>
    <source>
        <strain evidence="9">11159</strain>
    </source>
</reference>
<protein>
    <recommendedName>
        <fullName evidence="8">NAD kinase</fullName>
        <ecNumber evidence="8">2.7.1.23</ecNumber>
    </recommendedName>
    <alternativeName>
        <fullName evidence="8">ATP-dependent NAD kinase</fullName>
    </alternativeName>
</protein>
<dbReference type="GO" id="GO:0046872">
    <property type="term" value="F:metal ion binding"/>
    <property type="evidence" value="ECO:0007669"/>
    <property type="project" value="UniProtKB-UniRule"/>
</dbReference>
<comment type="similarity">
    <text evidence="8">Belongs to the NAD kinase family.</text>
</comment>
<evidence type="ECO:0000313" key="10">
    <source>
        <dbReference type="Proteomes" id="UP000823613"/>
    </source>
</evidence>
<dbReference type="InterPro" id="IPR002504">
    <property type="entry name" value="NADK"/>
</dbReference>
<keyword evidence="4 8" id="KW-0067">ATP-binding</keyword>
<feature type="binding site" evidence="8">
    <location>
        <position position="50"/>
    </location>
    <ligand>
        <name>NAD(+)</name>
        <dbReference type="ChEBI" id="CHEBI:57540"/>
    </ligand>
</feature>
<comment type="caution">
    <text evidence="9">The sequence shown here is derived from an EMBL/GenBank/DDBJ whole genome shotgun (WGS) entry which is preliminary data.</text>
</comment>
<dbReference type="GO" id="GO:0051287">
    <property type="term" value="F:NAD binding"/>
    <property type="evidence" value="ECO:0007669"/>
    <property type="project" value="UniProtKB-ARBA"/>
</dbReference>
<reference evidence="9" key="2">
    <citation type="journal article" date="2021" name="PeerJ">
        <title>Extensive microbial diversity within the chicken gut microbiome revealed by metagenomics and culture.</title>
        <authorList>
            <person name="Gilroy R."/>
            <person name="Ravi A."/>
            <person name="Getino M."/>
            <person name="Pursley I."/>
            <person name="Horton D.L."/>
            <person name="Alikhan N.F."/>
            <person name="Baker D."/>
            <person name="Gharbi K."/>
            <person name="Hall N."/>
            <person name="Watson M."/>
            <person name="Adriaenssens E.M."/>
            <person name="Foster-Nyarko E."/>
            <person name="Jarju S."/>
            <person name="Secka A."/>
            <person name="Antonio M."/>
            <person name="Oren A."/>
            <person name="Chaudhuri R.R."/>
            <person name="La Ragione R."/>
            <person name="Hildebrand F."/>
            <person name="Pallen M.J."/>
        </authorList>
    </citation>
    <scope>NUCLEOTIDE SEQUENCE</scope>
    <source>
        <strain evidence="9">11159</strain>
    </source>
</reference>
<dbReference type="InterPro" id="IPR017438">
    <property type="entry name" value="ATP-NAD_kinase_N"/>
</dbReference>
<dbReference type="HAMAP" id="MF_00361">
    <property type="entry name" value="NAD_kinase"/>
    <property type="match status" value="1"/>
</dbReference>
<evidence type="ECO:0000313" key="9">
    <source>
        <dbReference type="EMBL" id="MBO8428065.1"/>
    </source>
</evidence>
<comment type="catalytic activity">
    <reaction evidence="7 8">
        <text>NAD(+) + ATP = ADP + NADP(+) + H(+)</text>
        <dbReference type="Rhea" id="RHEA:18629"/>
        <dbReference type="ChEBI" id="CHEBI:15378"/>
        <dbReference type="ChEBI" id="CHEBI:30616"/>
        <dbReference type="ChEBI" id="CHEBI:57540"/>
        <dbReference type="ChEBI" id="CHEBI:58349"/>
        <dbReference type="ChEBI" id="CHEBI:456216"/>
        <dbReference type="EC" id="2.7.1.23"/>
    </reaction>
</comment>